<sequence length="476" mass="51809">MRTRVLAAVLGVAAIGMLVAGVTSFLVQRERVDARIDDNLAQEVDELREFAEDGIDPDTGGDFTTVDRFLEVVLERNVPDRDEGLLAFVDGDIAWAPASGVNVRLEEDPEFVALVADQGGTTRVRPRSVETDTLGQLRYVTVPVTVPADDRQGLYVIAYAREMEQAEVVDAYQTFAIVAVASLAMVGAVGWLVAGRLLRPIRLLRDTAQQISDTDLSGRIAVTGTDDISALARTFNDMLDRLEVAFAGQRDALDDAGHEMRTPITIIRGHLELMESGDPADVEEVRALVLDELDRMHRMVDDLVMLAKAKRPDFVRPRPVELDRLVDEVLDKARALDDRQWRVDARVSATVDLDPQRITQALLQLIANAVKFTEPGDTIAVGCQIAGSEVRLWVRDTGIGIAADDLERIFDRFARADVGRGIEGSGLGLAIVSAIAEAHRGTVTVDSRPGAGAVFTIALPLVGSEVTEDELVEEEA</sequence>
<keyword evidence="5" id="KW-0808">Transferase</keyword>
<dbReference type="CDD" id="cd06225">
    <property type="entry name" value="HAMP"/>
    <property type="match status" value="1"/>
</dbReference>
<dbReference type="FunFam" id="3.30.565.10:FF:000006">
    <property type="entry name" value="Sensor histidine kinase WalK"/>
    <property type="match status" value="1"/>
</dbReference>
<dbReference type="Pfam" id="PF00512">
    <property type="entry name" value="HisKA"/>
    <property type="match status" value="1"/>
</dbReference>
<keyword evidence="8 11" id="KW-1133">Transmembrane helix</keyword>
<dbReference type="SMART" id="SM00388">
    <property type="entry name" value="HisKA"/>
    <property type="match status" value="1"/>
</dbReference>
<name>A0A7W9GRT6_9ACTN</name>
<dbReference type="SMART" id="SM00304">
    <property type="entry name" value="HAMP"/>
    <property type="match status" value="1"/>
</dbReference>
<evidence type="ECO:0000256" key="7">
    <source>
        <dbReference type="ARBA" id="ARBA00022777"/>
    </source>
</evidence>
<comment type="subcellular location">
    <subcellularLocation>
        <location evidence="2">Cell membrane</location>
    </subcellularLocation>
</comment>
<dbReference type="SMART" id="SM00387">
    <property type="entry name" value="HATPase_c"/>
    <property type="match status" value="1"/>
</dbReference>
<keyword evidence="15" id="KW-1185">Reference proteome</keyword>
<evidence type="ECO:0000313" key="15">
    <source>
        <dbReference type="Proteomes" id="UP000542813"/>
    </source>
</evidence>
<dbReference type="PANTHER" id="PTHR45436">
    <property type="entry name" value="SENSOR HISTIDINE KINASE YKOH"/>
    <property type="match status" value="1"/>
</dbReference>
<dbReference type="InterPro" id="IPR036890">
    <property type="entry name" value="HATPase_C_sf"/>
</dbReference>
<evidence type="ECO:0000256" key="5">
    <source>
        <dbReference type="ARBA" id="ARBA00022679"/>
    </source>
</evidence>
<keyword evidence="9" id="KW-0902">Two-component regulatory system</keyword>
<dbReference type="InterPro" id="IPR050428">
    <property type="entry name" value="TCS_sensor_his_kinase"/>
</dbReference>
<dbReference type="Pfam" id="PF00672">
    <property type="entry name" value="HAMP"/>
    <property type="match status" value="1"/>
</dbReference>
<proteinExistence type="predicted"/>
<dbReference type="Pfam" id="PF02518">
    <property type="entry name" value="HATPase_c"/>
    <property type="match status" value="1"/>
</dbReference>
<dbReference type="InterPro" id="IPR005467">
    <property type="entry name" value="His_kinase_dom"/>
</dbReference>
<dbReference type="SUPFAM" id="SSF158472">
    <property type="entry name" value="HAMP domain-like"/>
    <property type="match status" value="1"/>
</dbReference>
<dbReference type="Gene3D" id="6.10.340.10">
    <property type="match status" value="1"/>
</dbReference>
<evidence type="ECO:0000256" key="11">
    <source>
        <dbReference type="SAM" id="Phobius"/>
    </source>
</evidence>
<reference evidence="14 15" key="1">
    <citation type="submission" date="2020-08" db="EMBL/GenBank/DDBJ databases">
        <title>Sequencing the genomes of 1000 actinobacteria strains.</title>
        <authorList>
            <person name="Klenk H.-P."/>
        </authorList>
    </citation>
    <scope>NUCLEOTIDE SEQUENCE [LARGE SCALE GENOMIC DNA]</scope>
    <source>
        <strain evidence="14 15">DSM 102122</strain>
    </source>
</reference>
<gene>
    <name evidence="14" type="ORF">HD601_003223</name>
</gene>
<dbReference type="InterPro" id="IPR004358">
    <property type="entry name" value="Sig_transdc_His_kin-like_C"/>
</dbReference>
<feature type="transmembrane region" description="Helical" evidence="11">
    <location>
        <begin position="171"/>
        <end position="194"/>
    </location>
</feature>
<evidence type="ECO:0000313" key="14">
    <source>
        <dbReference type="EMBL" id="MBB5788648.1"/>
    </source>
</evidence>
<dbReference type="CDD" id="cd00082">
    <property type="entry name" value="HisKA"/>
    <property type="match status" value="1"/>
</dbReference>
<evidence type="ECO:0000259" key="12">
    <source>
        <dbReference type="PROSITE" id="PS50109"/>
    </source>
</evidence>
<evidence type="ECO:0000256" key="4">
    <source>
        <dbReference type="ARBA" id="ARBA00022553"/>
    </source>
</evidence>
<dbReference type="Proteomes" id="UP000542813">
    <property type="component" value="Unassembled WGS sequence"/>
</dbReference>
<dbReference type="EMBL" id="JACHMM010000001">
    <property type="protein sequence ID" value="MBB5788648.1"/>
    <property type="molecule type" value="Genomic_DNA"/>
</dbReference>
<keyword evidence="10 11" id="KW-0472">Membrane</keyword>
<dbReference type="InterPro" id="IPR003660">
    <property type="entry name" value="HAMP_dom"/>
</dbReference>
<evidence type="ECO:0000256" key="6">
    <source>
        <dbReference type="ARBA" id="ARBA00022692"/>
    </source>
</evidence>
<dbReference type="Gene3D" id="1.10.287.130">
    <property type="match status" value="1"/>
</dbReference>
<dbReference type="SUPFAM" id="SSF47384">
    <property type="entry name" value="Homodimeric domain of signal transducing histidine kinase"/>
    <property type="match status" value="1"/>
</dbReference>
<dbReference type="InterPro" id="IPR036097">
    <property type="entry name" value="HisK_dim/P_sf"/>
</dbReference>
<evidence type="ECO:0000256" key="10">
    <source>
        <dbReference type="ARBA" id="ARBA00023136"/>
    </source>
</evidence>
<dbReference type="PROSITE" id="PS50885">
    <property type="entry name" value="HAMP"/>
    <property type="match status" value="1"/>
</dbReference>
<comment type="catalytic activity">
    <reaction evidence="1">
        <text>ATP + protein L-histidine = ADP + protein N-phospho-L-histidine.</text>
        <dbReference type="EC" id="2.7.13.3"/>
    </reaction>
</comment>
<dbReference type="PROSITE" id="PS50109">
    <property type="entry name" value="HIS_KIN"/>
    <property type="match status" value="1"/>
</dbReference>
<protein>
    <recommendedName>
        <fullName evidence="3">histidine kinase</fullName>
        <ecNumber evidence="3">2.7.13.3</ecNumber>
    </recommendedName>
</protein>
<keyword evidence="7 14" id="KW-0418">Kinase</keyword>
<evidence type="ECO:0000256" key="8">
    <source>
        <dbReference type="ARBA" id="ARBA00022989"/>
    </source>
</evidence>
<dbReference type="GO" id="GO:0000155">
    <property type="term" value="F:phosphorelay sensor kinase activity"/>
    <property type="evidence" value="ECO:0007669"/>
    <property type="project" value="InterPro"/>
</dbReference>
<evidence type="ECO:0000256" key="3">
    <source>
        <dbReference type="ARBA" id="ARBA00012438"/>
    </source>
</evidence>
<evidence type="ECO:0000256" key="1">
    <source>
        <dbReference type="ARBA" id="ARBA00000085"/>
    </source>
</evidence>
<evidence type="ECO:0000256" key="9">
    <source>
        <dbReference type="ARBA" id="ARBA00023012"/>
    </source>
</evidence>
<keyword evidence="6 11" id="KW-0812">Transmembrane</keyword>
<feature type="domain" description="Histidine kinase" evidence="12">
    <location>
        <begin position="255"/>
        <end position="463"/>
    </location>
</feature>
<accession>A0A7W9GRT6</accession>
<dbReference type="Gene3D" id="3.30.565.10">
    <property type="entry name" value="Histidine kinase-like ATPase, C-terminal domain"/>
    <property type="match status" value="1"/>
</dbReference>
<dbReference type="InterPro" id="IPR003594">
    <property type="entry name" value="HATPase_dom"/>
</dbReference>
<dbReference type="GO" id="GO:0005886">
    <property type="term" value="C:plasma membrane"/>
    <property type="evidence" value="ECO:0007669"/>
    <property type="project" value="UniProtKB-SubCell"/>
</dbReference>
<comment type="caution">
    <text evidence="14">The sequence shown here is derived from an EMBL/GenBank/DDBJ whole genome shotgun (WGS) entry which is preliminary data.</text>
</comment>
<organism evidence="14 15">
    <name type="scientific">Jiangella mangrovi</name>
    <dbReference type="NCBI Taxonomy" id="1524084"/>
    <lineage>
        <taxon>Bacteria</taxon>
        <taxon>Bacillati</taxon>
        <taxon>Actinomycetota</taxon>
        <taxon>Actinomycetes</taxon>
        <taxon>Jiangellales</taxon>
        <taxon>Jiangellaceae</taxon>
        <taxon>Jiangella</taxon>
    </lineage>
</organism>
<keyword evidence="4" id="KW-0597">Phosphoprotein</keyword>
<dbReference type="PRINTS" id="PR00344">
    <property type="entry name" value="BCTRLSENSOR"/>
</dbReference>
<evidence type="ECO:0000259" key="13">
    <source>
        <dbReference type="PROSITE" id="PS50885"/>
    </source>
</evidence>
<dbReference type="SUPFAM" id="SSF55874">
    <property type="entry name" value="ATPase domain of HSP90 chaperone/DNA topoisomerase II/histidine kinase"/>
    <property type="match status" value="1"/>
</dbReference>
<evidence type="ECO:0000256" key="2">
    <source>
        <dbReference type="ARBA" id="ARBA00004236"/>
    </source>
</evidence>
<feature type="domain" description="HAMP" evidence="13">
    <location>
        <begin position="195"/>
        <end position="247"/>
    </location>
</feature>
<dbReference type="InterPro" id="IPR003661">
    <property type="entry name" value="HisK_dim/P_dom"/>
</dbReference>
<dbReference type="AlphaFoldDB" id="A0A7W9GRT6"/>
<dbReference type="EC" id="2.7.13.3" evidence="3"/>
<dbReference type="PANTHER" id="PTHR45436:SF5">
    <property type="entry name" value="SENSOR HISTIDINE KINASE TRCS"/>
    <property type="match status" value="1"/>
</dbReference>